<evidence type="ECO:0000256" key="1">
    <source>
        <dbReference type="ARBA" id="ARBA00004651"/>
    </source>
</evidence>
<dbReference type="PANTHER" id="PTHR33908:SF11">
    <property type="entry name" value="MEMBRANE PROTEIN"/>
    <property type="match status" value="1"/>
</dbReference>
<evidence type="ECO:0000256" key="8">
    <source>
        <dbReference type="SAM" id="Phobius"/>
    </source>
</evidence>
<dbReference type="GO" id="GO:0016763">
    <property type="term" value="F:pentosyltransferase activity"/>
    <property type="evidence" value="ECO:0007669"/>
    <property type="project" value="TreeGrafter"/>
</dbReference>
<dbReference type="GO" id="GO:0009103">
    <property type="term" value="P:lipopolysaccharide biosynthetic process"/>
    <property type="evidence" value="ECO:0007669"/>
    <property type="project" value="UniProtKB-ARBA"/>
</dbReference>
<reference evidence="10" key="1">
    <citation type="submission" date="2024-05" db="EMBL/GenBank/DDBJ databases">
        <title>Planctomycetes of the genus Singulisphaera possess chitinolytic capabilities.</title>
        <authorList>
            <person name="Ivanova A."/>
        </authorList>
    </citation>
    <scope>NUCLEOTIDE SEQUENCE</scope>
    <source>
        <strain evidence="10">Ch08T</strain>
    </source>
</reference>
<dbReference type="EMBL" id="CP155447">
    <property type="protein sequence ID" value="XBH07585.1"/>
    <property type="molecule type" value="Genomic_DNA"/>
</dbReference>
<accession>A0AAU7CQM0</accession>
<evidence type="ECO:0000256" key="2">
    <source>
        <dbReference type="ARBA" id="ARBA00022475"/>
    </source>
</evidence>
<dbReference type="AlphaFoldDB" id="A0AAU7CQM0"/>
<evidence type="ECO:0000256" key="6">
    <source>
        <dbReference type="ARBA" id="ARBA00022989"/>
    </source>
</evidence>
<dbReference type="InterPro" id="IPR038731">
    <property type="entry name" value="RgtA/B/C-like"/>
</dbReference>
<dbReference type="EC" id="2.4.-.-" evidence="10"/>
<feature type="transmembrane region" description="Helical" evidence="8">
    <location>
        <begin position="348"/>
        <end position="365"/>
    </location>
</feature>
<keyword evidence="2" id="KW-1003">Cell membrane</keyword>
<evidence type="ECO:0000256" key="7">
    <source>
        <dbReference type="ARBA" id="ARBA00023136"/>
    </source>
</evidence>
<feature type="domain" description="Glycosyltransferase RgtA/B/C/D-like" evidence="9">
    <location>
        <begin position="58"/>
        <end position="209"/>
    </location>
</feature>
<keyword evidence="7 8" id="KW-0472">Membrane</keyword>
<feature type="transmembrane region" description="Helical" evidence="8">
    <location>
        <begin position="67"/>
        <end position="95"/>
    </location>
</feature>
<feature type="transmembrane region" description="Helical" evidence="8">
    <location>
        <begin position="132"/>
        <end position="150"/>
    </location>
</feature>
<feature type="transmembrane region" description="Helical" evidence="8">
    <location>
        <begin position="156"/>
        <end position="181"/>
    </location>
</feature>
<keyword evidence="3 10" id="KW-0328">Glycosyltransferase</keyword>
<dbReference type="Pfam" id="PF13231">
    <property type="entry name" value="PMT_2"/>
    <property type="match status" value="1"/>
</dbReference>
<organism evidence="10">
    <name type="scientific">Singulisphaera sp. Ch08</name>
    <dbReference type="NCBI Taxonomy" id="3120278"/>
    <lineage>
        <taxon>Bacteria</taxon>
        <taxon>Pseudomonadati</taxon>
        <taxon>Planctomycetota</taxon>
        <taxon>Planctomycetia</taxon>
        <taxon>Isosphaerales</taxon>
        <taxon>Isosphaeraceae</taxon>
        <taxon>Singulisphaera</taxon>
    </lineage>
</organism>
<comment type="subcellular location">
    <subcellularLocation>
        <location evidence="1">Cell membrane</location>
        <topology evidence="1">Multi-pass membrane protein</topology>
    </subcellularLocation>
</comment>
<evidence type="ECO:0000313" key="10">
    <source>
        <dbReference type="EMBL" id="XBH07585.1"/>
    </source>
</evidence>
<evidence type="ECO:0000259" key="9">
    <source>
        <dbReference type="Pfam" id="PF13231"/>
    </source>
</evidence>
<gene>
    <name evidence="10" type="ORF">V5E97_16580</name>
</gene>
<dbReference type="GO" id="GO:0005886">
    <property type="term" value="C:plasma membrane"/>
    <property type="evidence" value="ECO:0007669"/>
    <property type="project" value="UniProtKB-SubCell"/>
</dbReference>
<evidence type="ECO:0000256" key="3">
    <source>
        <dbReference type="ARBA" id="ARBA00022676"/>
    </source>
</evidence>
<dbReference type="PANTHER" id="PTHR33908">
    <property type="entry name" value="MANNOSYLTRANSFERASE YKCB-RELATED"/>
    <property type="match status" value="1"/>
</dbReference>
<dbReference type="RefSeq" id="WP_406700424.1">
    <property type="nucleotide sequence ID" value="NZ_CP155447.1"/>
</dbReference>
<dbReference type="InterPro" id="IPR050297">
    <property type="entry name" value="LipidA_mod_glycosyltrf_83"/>
</dbReference>
<keyword evidence="4 10" id="KW-0808">Transferase</keyword>
<evidence type="ECO:0000256" key="4">
    <source>
        <dbReference type="ARBA" id="ARBA00022679"/>
    </source>
</evidence>
<keyword evidence="5 8" id="KW-0812">Transmembrane</keyword>
<evidence type="ECO:0000256" key="5">
    <source>
        <dbReference type="ARBA" id="ARBA00022692"/>
    </source>
</evidence>
<feature type="transmembrane region" description="Helical" evidence="8">
    <location>
        <begin position="262"/>
        <end position="281"/>
    </location>
</feature>
<protein>
    <submittedName>
        <fullName evidence="10">Glycosyltransferase family 39 protein</fullName>
        <ecNumber evidence="10">2.4.-.-</ecNumber>
    </submittedName>
</protein>
<proteinExistence type="predicted"/>
<name>A0AAU7CQM0_9BACT</name>
<feature type="transmembrane region" description="Helical" evidence="8">
    <location>
        <begin position="188"/>
        <end position="209"/>
    </location>
</feature>
<sequence>MSLILLAMTLSSVFPNTGFRSPPRHDGAGYAVLGWSLASGLGYREGSHPATPPHTHFPPVYPLVLSGLYRIAGASFTAAHALSVAFTVAATIASWYWFRRLYPSGIALALGSALAVNWSWGRMGGAIQSEPLYCLLSVLTLLVASGARANRPQQGILLGLLVAASILTRHVGVCLAAAVVLDMLLRRRVVLAVVTLVTTSICLVPWLAWLHRVGHGSQASLFEFAGLPSLLGRQLLFYTRRIPDQLLGPFVEIATVYVNRPLISALATSGAIAFTAIVALGWWRTLHSKRRRLAGLVPSCTLLLLLAWPFTEAGRFLIPLVPVLLIGAVEGGSELFRHLRIRHPRKWAAWFLLILSLPYPLYAIATGRAEAQRRTYRDFDAACAWIAHTAPTPGPILTHYPADLYWQTGRRALETSTEDPDSIDRLIDQYGVAYLLIDENPFTNAGADPLSRFVASQRNRVQLAWGPQGAVSVYRVIAPARP</sequence>
<keyword evidence="6 8" id="KW-1133">Transmembrane helix</keyword>